<keyword evidence="4" id="KW-0812">Transmembrane</keyword>
<organism evidence="6 7">
    <name type="scientific">Candidatus Eisenbergiella merdavium</name>
    <dbReference type="NCBI Taxonomy" id="2838551"/>
    <lineage>
        <taxon>Bacteria</taxon>
        <taxon>Bacillati</taxon>
        <taxon>Bacillota</taxon>
        <taxon>Clostridia</taxon>
        <taxon>Lachnospirales</taxon>
        <taxon>Lachnospiraceae</taxon>
        <taxon>Eisenbergiella</taxon>
    </lineage>
</organism>
<reference evidence="6" key="2">
    <citation type="submission" date="2021-04" db="EMBL/GenBank/DDBJ databases">
        <authorList>
            <person name="Gilroy R."/>
        </authorList>
    </citation>
    <scope>NUCLEOTIDE SEQUENCE</scope>
    <source>
        <strain evidence="6">USAMLcec2-132</strain>
    </source>
</reference>
<dbReference type="Gene3D" id="1.10.10.60">
    <property type="entry name" value="Homeodomain-like"/>
    <property type="match status" value="2"/>
</dbReference>
<evidence type="ECO:0000256" key="2">
    <source>
        <dbReference type="ARBA" id="ARBA00023125"/>
    </source>
</evidence>
<dbReference type="InterPro" id="IPR018060">
    <property type="entry name" value="HTH_AraC"/>
</dbReference>
<dbReference type="PANTHER" id="PTHR43280">
    <property type="entry name" value="ARAC-FAMILY TRANSCRIPTIONAL REGULATOR"/>
    <property type="match status" value="1"/>
</dbReference>
<reference evidence="6" key="1">
    <citation type="journal article" date="2021" name="PeerJ">
        <title>Extensive microbial diversity within the chicken gut microbiome revealed by metagenomics and culture.</title>
        <authorList>
            <person name="Gilroy R."/>
            <person name="Ravi A."/>
            <person name="Getino M."/>
            <person name="Pursley I."/>
            <person name="Horton D.L."/>
            <person name="Alikhan N.F."/>
            <person name="Baker D."/>
            <person name="Gharbi K."/>
            <person name="Hall N."/>
            <person name="Watson M."/>
            <person name="Adriaenssens E.M."/>
            <person name="Foster-Nyarko E."/>
            <person name="Jarju S."/>
            <person name="Secka A."/>
            <person name="Antonio M."/>
            <person name="Oren A."/>
            <person name="Chaudhuri R.R."/>
            <person name="La Ragione R."/>
            <person name="Hildebrand F."/>
            <person name="Pallen M.J."/>
        </authorList>
    </citation>
    <scope>NUCLEOTIDE SEQUENCE</scope>
    <source>
        <strain evidence="6">USAMLcec2-132</strain>
    </source>
</reference>
<accession>A0A9D2SSE1</accession>
<dbReference type="AlphaFoldDB" id="A0A9D2SSE1"/>
<keyword evidence="1" id="KW-0805">Transcription regulation</keyword>
<sequence>MRQEHRTGELLKNKRVYIRLILTYLAVFLIPLVISIQGFEKIADDTQKSISRSVLSNLEHARDTLDNNFQEIDTIVERLTNNSTIRYVATQMDQSDKNVEISKILSAQNYLKAMQIQTFVEEYYLYFFESEMIISPEQIFYNEDSMKNYFCYDGMEWEEWKERMLESYASYFFPEAYTRQNRTGQEMILYAQSLVTVSGVKGTFIFPIKSEAICSLLEDTYVGSAGWGYVLDKKGNLLLTVPSEEDEFDLVPEKKLQGGQEIQEISLSGRQMQVIRTQSAETGLTFVAVLPKEYISAQIYKEQADTLRLMVIAVVVGIACILLVSWTRGRRIDQILQMIFSAGGENAEEKLKGNEMIFISDSLRRLISSNNDLRTSIREKELMAKSLLLENLLYGTENRAEESLEEYGIRLAGKKLLVIVFQFGTELSGKTELRVGDIPLYKQLLQGGMSESLSGECYMCDLDMDRGAFICTVDQTWRRTDSRALSDKLRRLTETFREECGIRLRLAISNPCEEPQQISKTYDQVYEILQYGPNSGRDVLVYEDDLGGRDYYYFPIPLEERLVNAVRTGNEKSVHDQLQEVYQMNVLERGISPEMMHFLVNDLQCTVFRALHGLKDKMDIEEDEIFAQLEQLNRETDILVRFNRINVIFQTICGKVKAENEAMNGRLYERIQSYIMENYSKSDLSLTKIADDFGYASTYFSRLFKELFQENFATFLEKARIGQVCRLLEEGDTMETIAGKTGYNSVYVMRTAFKRVKGVTPNDYRRMRQESRAREEE</sequence>
<dbReference type="PANTHER" id="PTHR43280:SF2">
    <property type="entry name" value="HTH-TYPE TRANSCRIPTIONAL REGULATOR EXSA"/>
    <property type="match status" value="1"/>
</dbReference>
<dbReference type="SMART" id="SM00342">
    <property type="entry name" value="HTH_ARAC"/>
    <property type="match status" value="1"/>
</dbReference>
<proteinExistence type="predicted"/>
<evidence type="ECO:0000313" key="7">
    <source>
        <dbReference type="Proteomes" id="UP000823891"/>
    </source>
</evidence>
<keyword evidence="3" id="KW-0804">Transcription</keyword>
<dbReference type="SUPFAM" id="SSF46689">
    <property type="entry name" value="Homeodomain-like"/>
    <property type="match status" value="1"/>
</dbReference>
<dbReference type="Pfam" id="PF12833">
    <property type="entry name" value="HTH_18"/>
    <property type="match status" value="1"/>
</dbReference>
<evidence type="ECO:0000256" key="4">
    <source>
        <dbReference type="SAM" id="Phobius"/>
    </source>
</evidence>
<evidence type="ECO:0000256" key="1">
    <source>
        <dbReference type="ARBA" id="ARBA00023015"/>
    </source>
</evidence>
<dbReference type="GO" id="GO:0043565">
    <property type="term" value="F:sequence-specific DNA binding"/>
    <property type="evidence" value="ECO:0007669"/>
    <property type="project" value="InterPro"/>
</dbReference>
<feature type="transmembrane region" description="Helical" evidence="4">
    <location>
        <begin position="21"/>
        <end position="39"/>
    </location>
</feature>
<dbReference type="InterPro" id="IPR009057">
    <property type="entry name" value="Homeodomain-like_sf"/>
</dbReference>
<feature type="domain" description="HTH araC/xylS-type" evidence="5">
    <location>
        <begin position="669"/>
        <end position="767"/>
    </location>
</feature>
<gene>
    <name evidence="6" type="ORF">H9761_17380</name>
</gene>
<keyword evidence="4" id="KW-1133">Transmembrane helix</keyword>
<keyword evidence="2" id="KW-0238">DNA-binding</keyword>
<dbReference type="Proteomes" id="UP000823891">
    <property type="component" value="Unassembled WGS sequence"/>
</dbReference>
<dbReference type="EMBL" id="DWWS01000065">
    <property type="protein sequence ID" value="HJC25442.1"/>
    <property type="molecule type" value="Genomic_DNA"/>
</dbReference>
<dbReference type="PROSITE" id="PS01124">
    <property type="entry name" value="HTH_ARAC_FAMILY_2"/>
    <property type="match status" value="1"/>
</dbReference>
<name>A0A9D2SSE1_9FIRM</name>
<dbReference type="GO" id="GO:0003700">
    <property type="term" value="F:DNA-binding transcription factor activity"/>
    <property type="evidence" value="ECO:0007669"/>
    <property type="project" value="InterPro"/>
</dbReference>
<evidence type="ECO:0000259" key="5">
    <source>
        <dbReference type="PROSITE" id="PS01124"/>
    </source>
</evidence>
<comment type="caution">
    <text evidence="6">The sequence shown here is derived from an EMBL/GenBank/DDBJ whole genome shotgun (WGS) entry which is preliminary data.</text>
</comment>
<evidence type="ECO:0000313" key="6">
    <source>
        <dbReference type="EMBL" id="HJC25442.1"/>
    </source>
</evidence>
<evidence type="ECO:0000256" key="3">
    <source>
        <dbReference type="ARBA" id="ARBA00023163"/>
    </source>
</evidence>
<protein>
    <submittedName>
        <fullName evidence="6">AraC family transcriptional regulator</fullName>
    </submittedName>
</protein>
<keyword evidence="4" id="KW-0472">Membrane</keyword>